<proteinExistence type="inferred from homology"/>
<dbReference type="Gene3D" id="1.50.10.10">
    <property type="match status" value="1"/>
</dbReference>
<dbReference type="AlphaFoldDB" id="A0A644VBG4"/>
<dbReference type="Pfam" id="PF07470">
    <property type="entry name" value="Glyco_hydro_88"/>
    <property type="match status" value="1"/>
</dbReference>
<keyword evidence="3" id="KW-0326">Glycosidase</keyword>
<reference evidence="3" key="1">
    <citation type="submission" date="2019-08" db="EMBL/GenBank/DDBJ databases">
        <authorList>
            <person name="Kucharzyk K."/>
            <person name="Murdoch R.W."/>
            <person name="Higgins S."/>
            <person name="Loffler F."/>
        </authorList>
    </citation>
    <scope>NUCLEOTIDE SEQUENCE</scope>
</reference>
<dbReference type="EC" id="3.2.1.180" evidence="3"/>
<dbReference type="PANTHER" id="PTHR36845:SF1">
    <property type="entry name" value="HYDROLASE, PUTATIVE (AFU_ORTHOLOGUE AFUA_7G05090)-RELATED"/>
    <property type="match status" value="1"/>
</dbReference>
<accession>A0A644VBG4</accession>
<dbReference type="InterPro" id="IPR010905">
    <property type="entry name" value="Glyco_hydro_88"/>
</dbReference>
<comment type="caution">
    <text evidence="3">The sequence shown here is derived from an EMBL/GenBank/DDBJ whole genome shotgun (WGS) entry which is preliminary data.</text>
</comment>
<dbReference type="SUPFAM" id="SSF48208">
    <property type="entry name" value="Six-hairpin glycosidases"/>
    <property type="match status" value="1"/>
</dbReference>
<dbReference type="InterPro" id="IPR052369">
    <property type="entry name" value="UG_Glycosaminoglycan_Hydrolase"/>
</dbReference>
<evidence type="ECO:0000313" key="3">
    <source>
        <dbReference type="EMBL" id="MPL88557.1"/>
    </source>
</evidence>
<protein>
    <submittedName>
        <fullName evidence="3">Unsaturated chondroitin disaccharide hydrolase</fullName>
        <ecNumber evidence="3">3.2.1.180</ecNumber>
    </submittedName>
</protein>
<dbReference type="PANTHER" id="PTHR36845">
    <property type="entry name" value="HYDROLASE, PUTATIVE (AFU_ORTHOLOGUE AFUA_7G05090)-RELATED"/>
    <property type="match status" value="1"/>
</dbReference>
<evidence type="ECO:0000256" key="1">
    <source>
        <dbReference type="ARBA" id="ARBA00022801"/>
    </source>
</evidence>
<dbReference type="GO" id="GO:0102212">
    <property type="term" value="F:unsaturated chondroitin disaccharide hydrolase activity"/>
    <property type="evidence" value="ECO:0007669"/>
    <property type="project" value="UniProtKB-EC"/>
</dbReference>
<dbReference type="EMBL" id="VSSQ01000260">
    <property type="protein sequence ID" value="MPL88557.1"/>
    <property type="molecule type" value="Genomic_DNA"/>
</dbReference>
<dbReference type="GO" id="GO:0052757">
    <property type="term" value="F:chondroitin hydrolase activity"/>
    <property type="evidence" value="ECO:0007669"/>
    <property type="project" value="TreeGrafter"/>
</dbReference>
<name>A0A644VBG4_9ZZZZ</name>
<keyword evidence="1 3" id="KW-0378">Hydrolase</keyword>
<organism evidence="3">
    <name type="scientific">bioreactor metagenome</name>
    <dbReference type="NCBI Taxonomy" id="1076179"/>
    <lineage>
        <taxon>unclassified sequences</taxon>
        <taxon>metagenomes</taxon>
        <taxon>ecological metagenomes</taxon>
    </lineage>
</organism>
<dbReference type="PROSITE" id="PS51257">
    <property type="entry name" value="PROKAR_LIPOPROTEIN"/>
    <property type="match status" value="1"/>
</dbReference>
<gene>
    <name evidence="3" type="primary">ugl_2</name>
    <name evidence="3" type="ORF">SDC9_34583</name>
</gene>
<comment type="similarity">
    <text evidence="2">Belongs to the glycosyl hydrolase 88 family.</text>
</comment>
<dbReference type="InterPro" id="IPR008928">
    <property type="entry name" value="6-hairpin_glycosidase_sf"/>
</dbReference>
<dbReference type="GO" id="GO:0000272">
    <property type="term" value="P:polysaccharide catabolic process"/>
    <property type="evidence" value="ECO:0007669"/>
    <property type="project" value="TreeGrafter"/>
</dbReference>
<dbReference type="InterPro" id="IPR012341">
    <property type="entry name" value="6hp_glycosidase-like_sf"/>
</dbReference>
<sequence>MKTKKIISAILIIYTVIFSACNIQKISIEGEKKDNYNHVVQTAQLQLTQQVKIIKDSGKLLFPWTAYNGQIIYTPETGWTSGFFPGTLIYMYELSGDKKWLDYGVEFSEALDTIKYLTRHHDIGFIINSSFGNVLEHIDNNVYKGVIIQAAKSLSTRYRDVPGIIQSWNANKQWRCPVIIDNMMNLELMFKATVFSGDSSFHKMAVSHADVTLKNHFRKDGSCYHVIDYDMKNGNVLNRHTAQGYAHESAWARGQAWALYGYTICYRFTKDKRYLDQADKIYQFIFTHKNLPTDLIPYWDFDAPQIPNEPRDASSAAIIASALYELTTFGKRDYKKTADKIMLSLSSPAYLAIVGTNGNFLLKHSVGSIPHGREIDTPLNYADYYFLEALIRKVNLEK</sequence>
<evidence type="ECO:0000256" key="2">
    <source>
        <dbReference type="ARBA" id="ARBA00038358"/>
    </source>
</evidence>